<dbReference type="FunFam" id="3.30.40.10:FF:000571">
    <property type="entry name" value="Zinc finger, C3HC4 type"/>
    <property type="match status" value="1"/>
</dbReference>
<dbReference type="InterPro" id="IPR011016">
    <property type="entry name" value="Znf_RING-CH"/>
</dbReference>
<dbReference type="GO" id="GO:0016020">
    <property type="term" value="C:membrane"/>
    <property type="evidence" value="ECO:0007669"/>
    <property type="project" value="UniProtKB-SubCell"/>
</dbReference>
<evidence type="ECO:0000313" key="13">
    <source>
        <dbReference type="Proteomes" id="UP000887578"/>
    </source>
</evidence>
<evidence type="ECO:0000256" key="4">
    <source>
        <dbReference type="ARBA" id="ARBA00022723"/>
    </source>
</evidence>
<keyword evidence="3 11" id="KW-0812">Transmembrane</keyword>
<protein>
    <submittedName>
        <fullName evidence="14">RING-CH-type domain-containing protein</fullName>
    </submittedName>
</protein>
<keyword evidence="5" id="KW-0863">Zinc-finger</keyword>
<evidence type="ECO:0000313" key="14">
    <source>
        <dbReference type="WBParaSite" id="PDA_v2.g3404.t1"/>
    </source>
</evidence>
<dbReference type="Proteomes" id="UP000887578">
    <property type="component" value="Unplaced"/>
</dbReference>
<feature type="domain" description="RING-CH-type" evidence="12">
    <location>
        <begin position="112"/>
        <end position="179"/>
    </location>
</feature>
<feature type="transmembrane region" description="Helical" evidence="11">
    <location>
        <begin position="198"/>
        <end position="221"/>
    </location>
</feature>
<dbReference type="InterPro" id="IPR013083">
    <property type="entry name" value="Znf_RING/FYVE/PHD"/>
</dbReference>
<keyword evidence="9 11" id="KW-0472">Membrane</keyword>
<organism evidence="13 14">
    <name type="scientific">Panagrolaimus davidi</name>
    <dbReference type="NCBI Taxonomy" id="227884"/>
    <lineage>
        <taxon>Eukaryota</taxon>
        <taxon>Metazoa</taxon>
        <taxon>Ecdysozoa</taxon>
        <taxon>Nematoda</taxon>
        <taxon>Chromadorea</taxon>
        <taxon>Rhabditida</taxon>
        <taxon>Tylenchina</taxon>
        <taxon>Panagrolaimomorpha</taxon>
        <taxon>Panagrolaimoidea</taxon>
        <taxon>Panagrolaimidae</taxon>
        <taxon>Panagrolaimus</taxon>
    </lineage>
</organism>
<evidence type="ECO:0000256" key="9">
    <source>
        <dbReference type="ARBA" id="ARBA00023136"/>
    </source>
</evidence>
<dbReference type="WBParaSite" id="PDA_v2.g3404.t1">
    <property type="protein sequence ID" value="PDA_v2.g3404.t1"/>
    <property type="gene ID" value="PDA_v2.g3404"/>
</dbReference>
<dbReference type="SMART" id="SM00744">
    <property type="entry name" value="RINGv"/>
    <property type="match status" value="1"/>
</dbReference>
<feature type="compositionally biased region" description="Low complexity" evidence="10">
    <location>
        <begin position="59"/>
        <end position="71"/>
    </location>
</feature>
<feature type="region of interest" description="Disordered" evidence="10">
    <location>
        <begin position="45"/>
        <end position="74"/>
    </location>
</feature>
<accession>A0A914QWG2</accession>
<evidence type="ECO:0000259" key="12">
    <source>
        <dbReference type="PROSITE" id="PS51292"/>
    </source>
</evidence>
<keyword evidence="13" id="KW-1185">Reference proteome</keyword>
<dbReference type="GO" id="GO:0016567">
    <property type="term" value="P:protein ubiquitination"/>
    <property type="evidence" value="ECO:0007669"/>
    <property type="project" value="TreeGrafter"/>
</dbReference>
<name>A0A914QWG2_9BILA</name>
<evidence type="ECO:0000256" key="7">
    <source>
        <dbReference type="ARBA" id="ARBA00022833"/>
    </source>
</evidence>
<evidence type="ECO:0000256" key="1">
    <source>
        <dbReference type="ARBA" id="ARBA00004141"/>
    </source>
</evidence>
<sequence>MPELVYSASDEAIPSTSNNNNRGMTFKEKIFGVRKHRRNLSDIEAASAGIASTEKQRPTASSTSTANSSNNGGIEETLYTPSFEKKALIFSGDNSSNLKHSKNANLFPSTDTISSTDKQCRICHSGVESHSNPLISPCRCSGTMQNVHTACLIRWLEVSSEKFWPTNVCELCGFKFKRHQFWRIRGIHFPSSTYQDRVLNFLFIFLICLMFICASIASSYAQAAETARFRAT</sequence>
<dbReference type="PROSITE" id="PS51292">
    <property type="entry name" value="ZF_RING_CH"/>
    <property type="match status" value="1"/>
</dbReference>
<dbReference type="SUPFAM" id="SSF57850">
    <property type="entry name" value="RING/U-box"/>
    <property type="match status" value="1"/>
</dbReference>
<comment type="subcellular location">
    <subcellularLocation>
        <location evidence="1">Membrane</location>
        <topology evidence="1">Multi-pass membrane protein</topology>
    </subcellularLocation>
</comment>
<evidence type="ECO:0000256" key="2">
    <source>
        <dbReference type="ARBA" id="ARBA00022679"/>
    </source>
</evidence>
<keyword evidence="8 11" id="KW-1133">Transmembrane helix</keyword>
<evidence type="ECO:0000256" key="3">
    <source>
        <dbReference type="ARBA" id="ARBA00022692"/>
    </source>
</evidence>
<reference evidence="14" key="1">
    <citation type="submission" date="2022-11" db="UniProtKB">
        <authorList>
            <consortium name="WormBaseParasite"/>
        </authorList>
    </citation>
    <scope>IDENTIFICATION</scope>
</reference>
<keyword evidence="4" id="KW-0479">Metal-binding</keyword>
<keyword evidence="7" id="KW-0862">Zinc</keyword>
<dbReference type="PANTHER" id="PTHR46065:SF3">
    <property type="entry name" value="FI20425P1"/>
    <property type="match status" value="1"/>
</dbReference>
<feature type="region of interest" description="Disordered" evidence="10">
    <location>
        <begin position="1"/>
        <end position="23"/>
    </location>
</feature>
<evidence type="ECO:0000256" key="8">
    <source>
        <dbReference type="ARBA" id="ARBA00022989"/>
    </source>
</evidence>
<dbReference type="CDD" id="cd16495">
    <property type="entry name" value="RING_CH-C4HC3_MARCH"/>
    <property type="match status" value="1"/>
</dbReference>
<keyword evidence="2" id="KW-0808">Transferase</keyword>
<dbReference type="Pfam" id="PF12906">
    <property type="entry name" value="RINGv"/>
    <property type="match status" value="1"/>
</dbReference>
<dbReference type="GO" id="GO:0004842">
    <property type="term" value="F:ubiquitin-protein transferase activity"/>
    <property type="evidence" value="ECO:0007669"/>
    <property type="project" value="TreeGrafter"/>
</dbReference>
<evidence type="ECO:0000256" key="6">
    <source>
        <dbReference type="ARBA" id="ARBA00022786"/>
    </source>
</evidence>
<proteinExistence type="predicted"/>
<dbReference type="GO" id="GO:0008270">
    <property type="term" value="F:zinc ion binding"/>
    <property type="evidence" value="ECO:0007669"/>
    <property type="project" value="UniProtKB-KW"/>
</dbReference>
<feature type="compositionally biased region" description="Polar residues" evidence="10">
    <location>
        <begin position="14"/>
        <end position="23"/>
    </location>
</feature>
<dbReference type="Gene3D" id="3.30.40.10">
    <property type="entry name" value="Zinc/RING finger domain, C3HC4 (zinc finger)"/>
    <property type="match status" value="1"/>
</dbReference>
<evidence type="ECO:0000256" key="11">
    <source>
        <dbReference type="SAM" id="Phobius"/>
    </source>
</evidence>
<evidence type="ECO:0000256" key="10">
    <source>
        <dbReference type="SAM" id="MobiDB-lite"/>
    </source>
</evidence>
<evidence type="ECO:0000256" key="5">
    <source>
        <dbReference type="ARBA" id="ARBA00022771"/>
    </source>
</evidence>
<dbReference type="PANTHER" id="PTHR46065">
    <property type="entry name" value="E3 UBIQUITIN-PROTEIN LIGASE MARCH 2/3 FAMILY MEMBER"/>
    <property type="match status" value="1"/>
</dbReference>
<keyword evidence="6" id="KW-0833">Ubl conjugation pathway</keyword>
<dbReference type="AlphaFoldDB" id="A0A914QWG2"/>